<dbReference type="AlphaFoldDB" id="A0A067MPS9"/>
<gene>
    <name evidence="2" type="ORF">BOTBODRAFT_362254</name>
</gene>
<dbReference type="OrthoDB" id="8191639at2759"/>
<dbReference type="HOGENOM" id="CLU_059208_0_0_1"/>
<accession>A0A067MPS9</accession>
<dbReference type="Proteomes" id="UP000027195">
    <property type="component" value="Unassembled WGS sequence"/>
</dbReference>
<dbReference type="EMBL" id="KL198041">
    <property type="protein sequence ID" value="KDQ13847.1"/>
    <property type="molecule type" value="Genomic_DNA"/>
</dbReference>
<keyword evidence="1" id="KW-1133">Transmembrane helix</keyword>
<protein>
    <submittedName>
        <fullName evidence="2">Uncharacterized protein</fullName>
    </submittedName>
</protein>
<keyword evidence="1" id="KW-0812">Transmembrane</keyword>
<evidence type="ECO:0000313" key="2">
    <source>
        <dbReference type="EMBL" id="KDQ13847.1"/>
    </source>
</evidence>
<organism evidence="2 3">
    <name type="scientific">Botryobasidium botryosum (strain FD-172 SS1)</name>
    <dbReference type="NCBI Taxonomy" id="930990"/>
    <lineage>
        <taxon>Eukaryota</taxon>
        <taxon>Fungi</taxon>
        <taxon>Dikarya</taxon>
        <taxon>Basidiomycota</taxon>
        <taxon>Agaricomycotina</taxon>
        <taxon>Agaricomycetes</taxon>
        <taxon>Cantharellales</taxon>
        <taxon>Botryobasidiaceae</taxon>
        <taxon>Botryobasidium</taxon>
    </lineage>
</organism>
<feature type="transmembrane region" description="Helical" evidence="1">
    <location>
        <begin position="301"/>
        <end position="323"/>
    </location>
</feature>
<dbReference type="STRING" id="930990.A0A067MPS9"/>
<name>A0A067MPS9_BOTB1</name>
<keyword evidence="3" id="KW-1185">Reference proteome</keyword>
<proteinExistence type="predicted"/>
<dbReference type="InParanoid" id="A0A067MPS9"/>
<evidence type="ECO:0000256" key="1">
    <source>
        <dbReference type="SAM" id="Phobius"/>
    </source>
</evidence>
<reference evidence="3" key="1">
    <citation type="journal article" date="2014" name="Proc. Natl. Acad. Sci. U.S.A.">
        <title>Extensive sampling of basidiomycete genomes demonstrates inadequacy of the white-rot/brown-rot paradigm for wood decay fungi.</title>
        <authorList>
            <person name="Riley R."/>
            <person name="Salamov A.A."/>
            <person name="Brown D.W."/>
            <person name="Nagy L.G."/>
            <person name="Floudas D."/>
            <person name="Held B.W."/>
            <person name="Levasseur A."/>
            <person name="Lombard V."/>
            <person name="Morin E."/>
            <person name="Otillar R."/>
            <person name="Lindquist E.A."/>
            <person name="Sun H."/>
            <person name="LaButti K.M."/>
            <person name="Schmutz J."/>
            <person name="Jabbour D."/>
            <person name="Luo H."/>
            <person name="Baker S.E."/>
            <person name="Pisabarro A.G."/>
            <person name="Walton J.D."/>
            <person name="Blanchette R.A."/>
            <person name="Henrissat B."/>
            <person name="Martin F."/>
            <person name="Cullen D."/>
            <person name="Hibbett D.S."/>
            <person name="Grigoriev I.V."/>
        </authorList>
    </citation>
    <scope>NUCLEOTIDE SEQUENCE [LARGE SCALE GENOMIC DNA]</scope>
    <source>
        <strain evidence="3">FD-172 SS1</strain>
    </source>
</reference>
<sequence>MAGATDVGPGQLIRWPRWGIRLTCQTLPNPTLNLVPFSPSGTTYVYLPTSFINSLGASLHVTVEPSSNPPWNASRLHGNDTLPLGLDPATIYDAFVRPDDGSSHSGTMFFPSDIGKAGHGFTFVDLHLVRIDTSHAPNGSFLASALVNGVHIGYDVVACLQVIEPWILQAYNRTGGVPYTMNYITPGARIGSVNETLHPEVASSLNSSTSWDIYNTAYYFARKSMVGPSAQVQYTPTPVLVDFTGGSGPNGYTSLSPSRMESVIGAWDSSQVLPYLVGSGYISAQASSDRVIATGAVEKRFLALILVSILLFGVVADVCIPMLPRGMPFRDFSVLSSITIARPALLKLDDRDLEAKGSPDTRDSVLGGVGPEFNMQLEKLKGRIGDVPAHPS</sequence>
<keyword evidence="1" id="KW-0472">Membrane</keyword>
<evidence type="ECO:0000313" key="3">
    <source>
        <dbReference type="Proteomes" id="UP000027195"/>
    </source>
</evidence>